<proteinExistence type="predicted"/>
<dbReference type="AlphaFoldDB" id="A0A1R3KZR7"/>
<gene>
    <name evidence="1" type="ORF">COLO4_02980</name>
</gene>
<sequence length="102" mass="11117">MISGYDFNDCIFSGPVQVEMFWSFWKLGNKLVNCSSILLNHSTSIPASFTTLETSGRSGALSARGVSSNGSGAMYHQIPNPIIVQTATTKRMYYNKANLSSI</sequence>
<accession>A0A1R3KZR7</accession>
<dbReference type="OrthoDB" id="10552755at2759"/>
<evidence type="ECO:0000313" key="1">
    <source>
        <dbReference type="EMBL" id="OMP12596.1"/>
    </source>
</evidence>
<keyword evidence="2" id="KW-1185">Reference proteome</keyword>
<organism evidence="1 2">
    <name type="scientific">Corchorus olitorius</name>
    <dbReference type="NCBI Taxonomy" id="93759"/>
    <lineage>
        <taxon>Eukaryota</taxon>
        <taxon>Viridiplantae</taxon>
        <taxon>Streptophyta</taxon>
        <taxon>Embryophyta</taxon>
        <taxon>Tracheophyta</taxon>
        <taxon>Spermatophyta</taxon>
        <taxon>Magnoliopsida</taxon>
        <taxon>eudicotyledons</taxon>
        <taxon>Gunneridae</taxon>
        <taxon>Pentapetalae</taxon>
        <taxon>rosids</taxon>
        <taxon>malvids</taxon>
        <taxon>Malvales</taxon>
        <taxon>Malvaceae</taxon>
        <taxon>Grewioideae</taxon>
        <taxon>Apeibeae</taxon>
        <taxon>Corchorus</taxon>
    </lineage>
</organism>
<protein>
    <submittedName>
        <fullName evidence="1">Uncharacterized protein</fullName>
    </submittedName>
</protein>
<evidence type="ECO:0000313" key="2">
    <source>
        <dbReference type="Proteomes" id="UP000187203"/>
    </source>
</evidence>
<comment type="caution">
    <text evidence="1">The sequence shown here is derived from an EMBL/GenBank/DDBJ whole genome shotgun (WGS) entry which is preliminary data.</text>
</comment>
<dbReference type="EMBL" id="AWUE01008773">
    <property type="protein sequence ID" value="OMP12596.1"/>
    <property type="molecule type" value="Genomic_DNA"/>
</dbReference>
<name>A0A1R3KZR7_9ROSI</name>
<reference evidence="2" key="1">
    <citation type="submission" date="2013-09" db="EMBL/GenBank/DDBJ databases">
        <title>Corchorus olitorius genome sequencing.</title>
        <authorList>
            <person name="Alam M."/>
            <person name="Haque M.S."/>
            <person name="Islam M.S."/>
            <person name="Emdad E.M."/>
            <person name="Islam M.M."/>
            <person name="Ahmed B."/>
            <person name="Halim A."/>
            <person name="Hossen Q.M.M."/>
            <person name="Hossain M.Z."/>
            <person name="Ahmed R."/>
            <person name="Khan M.M."/>
            <person name="Islam R."/>
            <person name="Rashid M.M."/>
            <person name="Khan S.A."/>
            <person name="Rahman M.S."/>
            <person name="Alam M."/>
            <person name="Yahiya A.S."/>
            <person name="Khan M.S."/>
            <person name="Azam M.S."/>
            <person name="Haque T."/>
            <person name="Lashkar M.Z.H."/>
            <person name="Akhand A.I."/>
            <person name="Morshed G."/>
            <person name="Roy S."/>
            <person name="Uddin K.S."/>
            <person name="Rabeya T."/>
            <person name="Hossain A.S."/>
            <person name="Chowdhury A."/>
            <person name="Snigdha A.R."/>
            <person name="Mortoza M.S."/>
            <person name="Matin S.A."/>
            <person name="Hoque S.M.E."/>
            <person name="Islam M.K."/>
            <person name="Roy D.K."/>
            <person name="Haider R."/>
            <person name="Moosa M.M."/>
            <person name="Elias S.M."/>
            <person name="Hasan A.M."/>
            <person name="Jahan S."/>
            <person name="Shafiuddin M."/>
            <person name="Mahmood N."/>
            <person name="Shommy N.S."/>
        </authorList>
    </citation>
    <scope>NUCLEOTIDE SEQUENCE [LARGE SCALE GENOMIC DNA]</scope>
    <source>
        <strain evidence="2">cv. O-4</strain>
    </source>
</reference>
<dbReference type="Proteomes" id="UP000187203">
    <property type="component" value="Unassembled WGS sequence"/>
</dbReference>